<evidence type="ECO:0000256" key="1">
    <source>
        <dbReference type="ARBA" id="ARBA00023295"/>
    </source>
</evidence>
<evidence type="ECO:0000256" key="4">
    <source>
        <dbReference type="SAM" id="Phobius"/>
    </source>
</evidence>
<feature type="transmembrane region" description="Helical" evidence="4">
    <location>
        <begin position="21"/>
        <end position="42"/>
    </location>
</feature>
<feature type="domain" description="Fibronectin type-III" evidence="5">
    <location>
        <begin position="1581"/>
        <end position="1670"/>
    </location>
</feature>
<dbReference type="Proteomes" id="UP000668403">
    <property type="component" value="Unassembled WGS sequence"/>
</dbReference>
<accession>A0A939TLL8</accession>
<reference evidence="6" key="1">
    <citation type="submission" date="2021-03" db="EMBL/GenBank/DDBJ databases">
        <title>Leucobacter chromiisoli sp. nov., isolated from chromium-containing soil of chemical plant.</title>
        <authorList>
            <person name="Xu Z."/>
        </authorList>
    </citation>
    <scope>NUCLEOTIDE SEQUENCE</scope>
    <source>
        <strain evidence="6">K 70/01</strain>
    </source>
</reference>
<dbReference type="PROSITE" id="PS50853">
    <property type="entry name" value="FN3"/>
    <property type="match status" value="1"/>
</dbReference>
<dbReference type="Pfam" id="PF17963">
    <property type="entry name" value="Big_9"/>
    <property type="match status" value="2"/>
</dbReference>
<dbReference type="InterPro" id="IPR003961">
    <property type="entry name" value="FN3_dom"/>
</dbReference>
<proteinExistence type="predicted"/>
<gene>
    <name evidence="6" type="ORF">J4H85_00825</name>
</gene>
<name>A0A939TLL8_9MICO</name>
<dbReference type="GO" id="GO:0016798">
    <property type="term" value="F:hydrolase activity, acting on glycosyl bonds"/>
    <property type="evidence" value="ECO:0007669"/>
    <property type="project" value="UniProtKB-KW"/>
</dbReference>
<dbReference type="SUPFAM" id="SSF49265">
    <property type="entry name" value="Fibronectin type III"/>
    <property type="match status" value="1"/>
</dbReference>
<dbReference type="InterPro" id="IPR036116">
    <property type="entry name" value="FN3_sf"/>
</dbReference>
<keyword evidence="7" id="KW-1185">Reference proteome</keyword>
<dbReference type="GO" id="GO:0000272">
    <property type="term" value="P:polysaccharide catabolic process"/>
    <property type="evidence" value="ECO:0007669"/>
    <property type="project" value="UniProtKB-KW"/>
</dbReference>
<comment type="caution">
    <text evidence="6">The sequence shown here is derived from an EMBL/GenBank/DDBJ whole genome shotgun (WGS) entry which is preliminary data.</text>
</comment>
<evidence type="ECO:0000256" key="2">
    <source>
        <dbReference type="ARBA" id="ARBA00023326"/>
    </source>
</evidence>
<keyword evidence="4" id="KW-1133">Transmembrane helix</keyword>
<evidence type="ECO:0000259" key="5">
    <source>
        <dbReference type="PROSITE" id="PS50853"/>
    </source>
</evidence>
<evidence type="ECO:0000313" key="7">
    <source>
        <dbReference type="Proteomes" id="UP000668403"/>
    </source>
</evidence>
<keyword evidence="2" id="KW-0119">Carbohydrate metabolism</keyword>
<dbReference type="RefSeq" id="WP_208235979.1">
    <property type="nucleotide sequence ID" value="NZ_BAAAQU010000001.1"/>
</dbReference>
<evidence type="ECO:0000313" key="6">
    <source>
        <dbReference type="EMBL" id="MBO2988543.1"/>
    </source>
</evidence>
<feature type="region of interest" description="Disordered" evidence="3">
    <location>
        <begin position="99"/>
        <end position="160"/>
    </location>
</feature>
<keyword evidence="4" id="KW-0812">Transmembrane</keyword>
<keyword evidence="4" id="KW-0472">Membrane</keyword>
<keyword evidence="1" id="KW-0378">Hydrolase</keyword>
<dbReference type="EMBL" id="JAGFBF010000001">
    <property type="protein sequence ID" value="MBO2988543.1"/>
    <property type="molecule type" value="Genomic_DNA"/>
</dbReference>
<organism evidence="6 7">
    <name type="scientific">Leucobacter tardus</name>
    <dbReference type="NCBI Taxonomy" id="501483"/>
    <lineage>
        <taxon>Bacteria</taxon>
        <taxon>Bacillati</taxon>
        <taxon>Actinomycetota</taxon>
        <taxon>Actinomycetes</taxon>
        <taxon>Micrococcales</taxon>
        <taxon>Microbacteriaceae</taxon>
        <taxon>Leucobacter</taxon>
    </lineage>
</organism>
<keyword evidence="2" id="KW-0624">Polysaccharide degradation</keyword>
<sequence length="2009" mass="203758">MSGGETSAAPGAKRRRRAARVWIAGGISAALVATIAVIASGYDAREVPRAEPGVWVARDAGQYARVNTDTGEIDAVKRVENPSGLVQSDDRAAVLTHGNGRAWPVDAAAPEDLGTDDAGTDDAGADADAEADDAPDAGSDAASVSTPAEGGDGAVNLPQGARDVVTAGDFVAVRTEAGQVYAGTLHAEDGADPIGGNGDDLVVDAEQHAADLGSRLAGLTPVDAGSADAVAEPEDAEGEAADGYGAAAVTGEPFSADAVAVSPDGVLVTYAAETGVVSTFTIARNALEDEHELPPAARGIERPQLAVVDGDWVLLDTQNAVVHRARGGETALETTGEPRLQASGSSGGVYVADTAGLIRLGEDGSGERVASADGAPAQPVPVDGSIAAAWLGQQSGALWTGAGDPVSLDYDDSLDDPGELAPVFRVNGARAVLSEMGTGMLWTVPDGTAIPLSQWDISDPPKEDEGIVVVDEVTEQVPPTAQDDDFGVRAGAPAQLPVLLNDFDANQRDVLTIVPESLEASPLPDDFGSVELLPDGQGIAAEIADGASGSASFTYRVTDGGLTSDAATVTLTVADAASNSGPQWCPVMGCQREWGVPAIAPGGTLVAPLLDGWVDPESDVMMLAGVRVVDADAPVTAIVTGDGRLAVRHTDPNAGAAETTLEVAVRDSRGEETARELTLRVQPDAPPVMTAAATSAQVDEPAEIRPLARVMGGSGAFEVTDAAAQGSGSGLSVAHRSDVVEVTASEAGSSLISVTVRDVVTGLETTGTVRVTATTEAPELAFPPMRAFIRPLSDAVVDVLDAVPGSTARTLSVVSADPVDGEVEADVIGHERVRVAGATPDGGAGRVGEVDVTVTDGSEQVSGRLTVFQVSDSDAGGTVAVADTATVRAGSVVDIPVLRNDVSAAGDRLLLDPEVVGSGTEGELAFASGSTLRYLAPDEPGTYRLSYTTSGASQPDATDVGTVLVTVVAEGANRDPAPATLTARVAPDEQTDVAVPVSGVDPDGDRVRLMSVDPGADPRISATVGSDGASISVAASGGAEPGVHELEYAVRDDAGGEGTGRLRVVVSDADGQGRSPVAATDHIRMPPGGDPVTIRPLDNDVDPARGALALTAIEPNVAGGADSAEYRRLAERLDDGELAEGRVAIAPGDDLGTVSYRYTVRSSETSSTATGLIVVHTSERVGTQAPAVSDSVLTVGDRAALEGDGIDVLTGKVRWATGDPDALQLSLWGESADRYDVDGSRISGEYDPEGDQVVFRVTGTDATGADVTTYGLLVVPPLDELRLTLKPGIRPLSVLERQSADMRVETLVEVASSDQIEVRSGALRVGREQASCAAVSGTTVRYTAGAGAPWDDVCVVDVRLDGQERWSSLPVPIAVVPREPVAELQSITRTVAPGASEAIDLADMVVWRGEREGSPAALRFEAGGSGGQFDTRLEGGVLQVAARADATPGRQQAVTVQVTGAGDARGSLTLRVGTTPRDLPRGGTVALQCTVDSDCRTDLVGVAGEHDPFAGKSGGGLELVSVSGGSCAVGTLAQQGDRGVRVAWGDRTTGGTCTAGFTVRDAQNRVGEGTIELDAQGVPDAPASIAQTGYDATSATFTVTLGPRAAHPAVSGVELSGAGSTSCAPRGGSVYQCVASGLRSGEQHRFTARAINDVGRSAASSAVTAWAYEAPRISSVDATAVKNASNADQSRGGVRVSVVGSSDAASFEVRLGGSVLGTISGPRGSETYSGIPVGGQTFTVTPVTRHQVPSIGGSSTGSAAQASVTVIGAPRLSGATLVPDGNTGAVATAQGVGAHAGEALRTTFALGAVDQCGTGNTSGRFSDLTRYQKYRATACVSSEYGFSRATSSEVRVGGRLEAPTVDRGYEIAVAPSSSGGTSATYGLVSAPNVSTESGATLQYRIDGRVNVPFAVSPDRVSDIAVRQCFDTEASCSDWVGVAPHTAPASVEVSTTGTCFTGDNAADLVNISAAARPYATVTAGEPDGDTVLVTITWGGRFGMLESATLTACTE</sequence>
<evidence type="ECO:0000256" key="3">
    <source>
        <dbReference type="SAM" id="MobiDB-lite"/>
    </source>
</evidence>
<keyword evidence="1" id="KW-0326">Glycosidase</keyword>
<protein>
    <recommendedName>
        <fullName evidence="5">Fibronectin type-III domain-containing protein</fullName>
    </recommendedName>
</protein>
<feature type="compositionally biased region" description="Acidic residues" evidence="3">
    <location>
        <begin position="113"/>
        <end position="135"/>
    </location>
</feature>